<dbReference type="Pfam" id="PF13516">
    <property type="entry name" value="LRR_6"/>
    <property type="match status" value="3"/>
</dbReference>
<evidence type="ECO:0000313" key="5">
    <source>
        <dbReference type="EnsemblProtists" id="EOD19197"/>
    </source>
</evidence>
<dbReference type="GO" id="GO:0005634">
    <property type="term" value="C:nucleus"/>
    <property type="evidence" value="ECO:0007669"/>
    <property type="project" value="TreeGrafter"/>
</dbReference>
<dbReference type="SMART" id="SM00368">
    <property type="entry name" value="LRR_RI"/>
    <property type="match status" value="3"/>
</dbReference>
<dbReference type="GO" id="GO:0006913">
    <property type="term" value="P:nucleocytoplasmic transport"/>
    <property type="evidence" value="ECO:0007669"/>
    <property type="project" value="TreeGrafter"/>
</dbReference>
<dbReference type="Proteomes" id="UP000013827">
    <property type="component" value="Unassembled WGS sequence"/>
</dbReference>
<dbReference type="PaxDb" id="2903-EOD19197"/>
<organism evidence="5 6">
    <name type="scientific">Emiliania huxleyi (strain CCMP1516)</name>
    <dbReference type="NCBI Taxonomy" id="280463"/>
    <lineage>
        <taxon>Eukaryota</taxon>
        <taxon>Haptista</taxon>
        <taxon>Haptophyta</taxon>
        <taxon>Prymnesiophyceae</taxon>
        <taxon>Isochrysidales</taxon>
        <taxon>Noelaerhabdaceae</taxon>
        <taxon>Emiliania</taxon>
    </lineage>
</organism>
<dbReference type="PANTHER" id="PTHR24113:SF12">
    <property type="entry name" value="RAN GTPASE-ACTIVATING PROTEIN 1"/>
    <property type="match status" value="1"/>
</dbReference>
<dbReference type="AlphaFoldDB" id="A0A0D3J6R2"/>
<evidence type="ECO:0008006" key="7">
    <source>
        <dbReference type="Google" id="ProtNLM"/>
    </source>
</evidence>
<dbReference type="SUPFAM" id="SSF52047">
    <property type="entry name" value="RNI-like"/>
    <property type="match status" value="1"/>
</dbReference>
<dbReference type="Gene3D" id="3.80.10.10">
    <property type="entry name" value="Ribonuclease Inhibitor"/>
    <property type="match status" value="1"/>
</dbReference>
<dbReference type="PANTHER" id="PTHR24113">
    <property type="entry name" value="RAN GTPASE-ACTIVATING PROTEIN 1"/>
    <property type="match status" value="1"/>
</dbReference>
<dbReference type="GO" id="GO:0005096">
    <property type="term" value="F:GTPase activator activity"/>
    <property type="evidence" value="ECO:0007669"/>
    <property type="project" value="UniProtKB-KW"/>
</dbReference>
<evidence type="ECO:0000256" key="3">
    <source>
        <dbReference type="ARBA" id="ARBA00022737"/>
    </source>
</evidence>
<dbReference type="InterPro" id="IPR006553">
    <property type="entry name" value="Leu-rich_rpt_Cys-con_subtyp"/>
</dbReference>
<dbReference type="SMART" id="SM00367">
    <property type="entry name" value="LRR_CC"/>
    <property type="match status" value="3"/>
</dbReference>
<keyword evidence="1" id="KW-0343">GTPase activation</keyword>
<dbReference type="GO" id="GO:0031267">
    <property type="term" value="F:small GTPase binding"/>
    <property type="evidence" value="ECO:0007669"/>
    <property type="project" value="TreeGrafter"/>
</dbReference>
<evidence type="ECO:0000256" key="2">
    <source>
        <dbReference type="ARBA" id="ARBA00022614"/>
    </source>
</evidence>
<accession>A0A0D3J6R2</accession>
<evidence type="ECO:0000256" key="1">
    <source>
        <dbReference type="ARBA" id="ARBA00022468"/>
    </source>
</evidence>
<name>A0A0D3J6R2_EMIH1</name>
<dbReference type="GeneID" id="17264746"/>
<proteinExistence type="predicted"/>
<dbReference type="InterPro" id="IPR036691">
    <property type="entry name" value="Endo/exonu/phosph_ase_sf"/>
</dbReference>
<reference evidence="6" key="1">
    <citation type="journal article" date="2013" name="Nature">
        <title>Pan genome of the phytoplankton Emiliania underpins its global distribution.</title>
        <authorList>
            <person name="Read B.A."/>
            <person name="Kegel J."/>
            <person name="Klute M.J."/>
            <person name="Kuo A."/>
            <person name="Lefebvre S.C."/>
            <person name="Maumus F."/>
            <person name="Mayer C."/>
            <person name="Miller J."/>
            <person name="Monier A."/>
            <person name="Salamov A."/>
            <person name="Young J."/>
            <person name="Aguilar M."/>
            <person name="Claverie J.M."/>
            <person name="Frickenhaus S."/>
            <person name="Gonzalez K."/>
            <person name="Herman E.K."/>
            <person name="Lin Y.C."/>
            <person name="Napier J."/>
            <person name="Ogata H."/>
            <person name="Sarno A.F."/>
            <person name="Shmutz J."/>
            <person name="Schroeder D."/>
            <person name="de Vargas C."/>
            <person name="Verret F."/>
            <person name="von Dassow P."/>
            <person name="Valentin K."/>
            <person name="Van de Peer Y."/>
            <person name="Wheeler G."/>
            <person name="Dacks J.B."/>
            <person name="Delwiche C.F."/>
            <person name="Dyhrman S.T."/>
            <person name="Glockner G."/>
            <person name="John U."/>
            <person name="Richards T."/>
            <person name="Worden A.Z."/>
            <person name="Zhang X."/>
            <person name="Grigoriev I.V."/>
            <person name="Allen A.E."/>
            <person name="Bidle K."/>
            <person name="Borodovsky M."/>
            <person name="Bowler C."/>
            <person name="Brownlee C."/>
            <person name="Cock J.M."/>
            <person name="Elias M."/>
            <person name="Gladyshev V.N."/>
            <person name="Groth M."/>
            <person name="Guda C."/>
            <person name="Hadaegh A."/>
            <person name="Iglesias-Rodriguez M.D."/>
            <person name="Jenkins J."/>
            <person name="Jones B.M."/>
            <person name="Lawson T."/>
            <person name="Leese F."/>
            <person name="Lindquist E."/>
            <person name="Lobanov A."/>
            <person name="Lomsadze A."/>
            <person name="Malik S.B."/>
            <person name="Marsh M.E."/>
            <person name="Mackinder L."/>
            <person name="Mock T."/>
            <person name="Mueller-Roeber B."/>
            <person name="Pagarete A."/>
            <person name="Parker M."/>
            <person name="Probert I."/>
            <person name="Quesneville H."/>
            <person name="Raines C."/>
            <person name="Rensing S.A."/>
            <person name="Riano-Pachon D.M."/>
            <person name="Richier S."/>
            <person name="Rokitta S."/>
            <person name="Shiraiwa Y."/>
            <person name="Soanes D.M."/>
            <person name="van der Giezen M."/>
            <person name="Wahlund T.M."/>
            <person name="Williams B."/>
            <person name="Wilson W."/>
            <person name="Wolfe G."/>
            <person name="Wurch L.L."/>
        </authorList>
    </citation>
    <scope>NUCLEOTIDE SEQUENCE</scope>
</reference>
<dbReference type="InterPro" id="IPR001611">
    <property type="entry name" value="Leu-rich_rpt"/>
</dbReference>
<reference evidence="5" key="2">
    <citation type="submission" date="2024-10" db="UniProtKB">
        <authorList>
            <consortium name="EnsemblProtists"/>
        </authorList>
    </citation>
    <scope>IDENTIFICATION</scope>
</reference>
<dbReference type="SUPFAM" id="SSF56219">
    <property type="entry name" value="DNase I-like"/>
    <property type="match status" value="1"/>
</dbReference>
<dbReference type="GO" id="GO:0005829">
    <property type="term" value="C:cytosol"/>
    <property type="evidence" value="ECO:0007669"/>
    <property type="project" value="TreeGrafter"/>
</dbReference>
<protein>
    <recommendedName>
        <fullName evidence="7">Endonuclease/exonuclease/phosphatase domain-containing protein</fullName>
    </recommendedName>
</protein>
<keyword evidence="2" id="KW-0433">Leucine-rich repeat</keyword>
<dbReference type="InterPro" id="IPR027038">
    <property type="entry name" value="RanGap"/>
</dbReference>
<keyword evidence="6" id="KW-1185">Reference proteome</keyword>
<feature type="region of interest" description="Disordered" evidence="4">
    <location>
        <begin position="1"/>
        <end position="49"/>
    </location>
</feature>
<dbReference type="Gene3D" id="3.60.10.10">
    <property type="entry name" value="Endonuclease/exonuclease/phosphatase"/>
    <property type="match status" value="1"/>
</dbReference>
<dbReference type="GO" id="GO:0048471">
    <property type="term" value="C:perinuclear region of cytoplasm"/>
    <property type="evidence" value="ECO:0007669"/>
    <property type="project" value="TreeGrafter"/>
</dbReference>
<sequence>MQAHLRPSDGPGRFSNATTPHECRSSGKRGPRLQPGCGRAPGVHHGRAQRVQRWKIPTHVIYSQNARGLKTDSALTEAIDALRYRSGFSAGLQETWRTGLEEIEEDGFVFLGAAPAVQNGRGSKGVGILLSPLAVAAWRAAGAVVHNDVGPRVIAVRMEVEDSAGRKQGLFQVASYAPISTAPDTEKDEYETALACVLSRRQSGDIVIVCADTNASIGRGCLGGQNVNYGAVGSHGIDFLNDSGRRLRSFMELHDLAALSSFFKKPFYGTWLHPCSKLQKQLDHIMISRCDLKRFTDAGACCGQLIDSDHSAVFCKLRFTVRLRRKLEPRAQLARLDTAPLLNQDQAVQFATDVVMSLGTSDASAVSYSTLAKAVEKTAAETLPKRERPAPLWFAAKEGVLRAVIANRNATFNAHQRQPTADAAARYREARSRVQLEIRRAKSDWILGKCTAINDGICGATGSAAAWATVKVLKAGLAPPRRAPPAKMKKADGSLADTPEENASVFADAFSQLYGREASFDPSVLDDLPQRPVAVGLDHVPSDDEIQLATSKLHATAPGPSGLHARLWQALVSTSDGFGFVRHLVQHFWETEEDSMYADDAGLAFCSRRGVEVETPKVVAHFARWGMEIHVGKDGSNGEPRKDSKSEVLFCAAAPTSYNNPATYDGADLSDIKLPGGYFMPSVIASGAIAFIDAGWIVAYAAAGGVLKPRQEVPNVAFLSFNDLVLATRRSLWGLPIIALSYPWLTHGHPDPDGANLRRVAKALKALTSTGQRFGVFWDFLSLHQHPDPANDLMRTEAQNALFKQGLGCLGTLYSHQHTLVLRLPSFPEGYKKDLADDNNVSEYADRGWCATESAWSSLTKWSNKSLDLGRMKSNYRLFAYHNLIKECARGGGRRPPLLPPQFTEELEEKSFTNGKEDKPLVKELYEASFKEQFAEVTVLYYDWLLWGDAEAAQLAVIFANGFAPRLKKLNLDGNQIGDEGCKALAVALGKEGAAPRLEELDLSHNRIGDEGLKALANALGKGAAPRLEKLSLDFNNIGREGLEALAVLLKEGTVPLLKAAN</sequence>
<dbReference type="KEGG" id="ehx:EMIHUDRAFT_118094"/>
<evidence type="ECO:0000256" key="4">
    <source>
        <dbReference type="SAM" id="MobiDB-lite"/>
    </source>
</evidence>
<keyword evidence="3" id="KW-0677">Repeat</keyword>
<dbReference type="RefSeq" id="XP_005771626.1">
    <property type="nucleotide sequence ID" value="XM_005771569.1"/>
</dbReference>
<evidence type="ECO:0000313" key="6">
    <source>
        <dbReference type="Proteomes" id="UP000013827"/>
    </source>
</evidence>
<dbReference type="InterPro" id="IPR032675">
    <property type="entry name" value="LRR_dom_sf"/>
</dbReference>
<dbReference type="HOGENOM" id="CLU_289097_0_0_1"/>
<dbReference type="PROSITE" id="PS51450">
    <property type="entry name" value="LRR"/>
    <property type="match status" value="1"/>
</dbReference>
<dbReference type="EnsemblProtists" id="EOD19197">
    <property type="protein sequence ID" value="EOD19197"/>
    <property type="gene ID" value="EMIHUDRAFT_118094"/>
</dbReference>